<proteinExistence type="predicted"/>
<feature type="signal peptide" evidence="2">
    <location>
        <begin position="1"/>
        <end position="24"/>
    </location>
</feature>
<evidence type="ECO:0000256" key="1">
    <source>
        <dbReference type="SAM" id="MobiDB-lite"/>
    </source>
</evidence>
<evidence type="ECO:0000313" key="4">
    <source>
        <dbReference type="Proteomes" id="UP001331761"/>
    </source>
</evidence>
<organism evidence="3 4">
    <name type="scientific">Trichostrongylus colubriformis</name>
    <name type="common">Black scour worm</name>
    <dbReference type="NCBI Taxonomy" id="6319"/>
    <lineage>
        <taxon>Eukaryota</taxon>
        <taxon>Metazoa</taxon>
        <taxon>Ecdysozoa</taxon>
        <taxon>Nematoda</taxon>
        <taxon>Chromadorea</taxon>
        <taxon>Rhabditida</taxon>
        <taxon>Rhabditina</taxon>
        <taxon>Rhabditomorpha</taxon>
        <taxon>Strongyloidea</taxon>
        <taxon>Trichostrongylidae</taxon>
        <taxon>Trichostrongylus</taxon>
    </lineage>
</organism>
<name>A0AAN8IGM4_TRICO</name>
<comment type="caution">
    <text evidence="3">The sequence shown here is derived from an EMBL/GenBank/DDBJ whole genome shotgun (WGS) entry which is preliminary data.</text>
</comment>
<feature type="compositionally biased region" description="Low complexity" evidence="1">
    <location>
        <begin position="37"/>
        <end position="47"/>
    </location>
</feature>
<dbReference type="EMBL" id="WIXE01021220">
    <property type="protein sequence ID" value="KAK5968567.1"/>
    <property type="molecule type" value="Genomic_DNA"/>
</dbReference>
<feature type="chain" id="PRO_5042968539" evidence="2">
    <location>
        <begin position="25"/>
        <end position="99"/>
    </location>
</feature>
<feature type="compositionally biased region" description="Basic and acidic residues" evidence="1">
    <location>
        <begin position="71"/>
        <end position="83"/>
    </location>
</feature>
<evidence type="ECO:0000313" key="3">
    <source>
        <dbReference type="EMBL" id="KAK5968567.1"/>
    </source>
</evidence>
<sequence length="99" mass="11089">MWLLLLRYLWSLNSILLFTGICQAVMTCFKKKRAGSGERSGASGVAEPKTSAKDGFKSEKPTQVETQEEAQQEKKPTEESKDCRTAVQDLEVMFMLLLA</sequence>
<feature type="compositionally biased region" description="Basic and acidic residues" evidence="1">
    <location>
        <begin position="50"/>
        <end position="62"/>
    </location>
</feature>
<gene>
    <name evidence="3" type="ORF">GCK32_013903</name>
</gene>
<keyword evidence="2" id="KW-0732">Signal</keyword>
<reference evidence="3 4" key="1">
    <citation type="submission" date="2019-10" db="EMBL/GenBank/DDBJ databases">
        <title>Assembly and Annotation for the nematode Trichostrongylus colubriformis.</title>
        <authorList>
            <person name="Martin J."/>
        </authorList>
    </citation>
    <scope>NUCLEOTIDE SEQUENCE [LARGE SCALE GENOMIC DNA]</scope>
    <source>
        <strain evidence="3">G859</strain>
        <tissue evidence="3">Whole worm</tissue>
    </source>
</reference>
<accession>A0AAN8IGM4</accession>
<feature type="non-terminal residue" evidence="3">
    <location>
        <position position="99"/>
    </location>
</feature>
<keyword evidence="4" id="KW-1185">Reference proteome</keyword>
<evidence type="ECO:0000256" key="2">
    <source>
        <dbReference type="SAM" id="SignalP"/>
    </source>
</evidence>
<dbReference type="Proteomes" id="UP001331761">
    <property type="component" value="Unassembled WGS sequence"/>
</dbReference>
<feature type="region of interest" description="Disordered" evidence="1">
    <location>
        <begin position="34"/>
        <end position="83"/>
    </location>
</feature>
<protein>
    <submittedName>
        <fullName evidence="3">Uncharacterized protein</fullName>
    </submittedName>
</protein>
<dbReference type="AlphaFoldDB" id="A0AAN8IGM4"/>